<evidence type="ECO:0008006" key="3">
    <source>
        <dbReference type="Google" id="ProtNLM"/>
    </source>
</evidence>
<keyword evidence="2" id="KW-1185">Reference proteome</keyword>
<dbReference type="EMBL" id="BSCQ01000042">
    <property type="protein sequence ID" value="GLH44492.1"/>
    <property type="molecule type" value="Genomic_DNA"/>
</dbReference>
<gene>
    <name evidence="1" type="ORF">RS3R1_35800</name>
</gene>
<reference evidence="1" key="3">
    <citation type="journal article" date="2023" name="J. Biotechnol.">
        <title>Draft Genome Sequences of Endophytic Pseudomonas Strains, Isolated from the Interior of Brassicaceae Plants.</title>
        <authorList>
            <person name="Kaneko H."/>
            <person name="Furuya T."/>
        </authorList>
    </citation>
    <scope>NUCLEOTIDE SEQUENCE</scope>
    <source>
        <strain evidence="1">RS3R-1</strain>
    </source>
</reference>
<dbReference type="RefSeq" id="WP_280074521.1">
    <property type="nucleotide sequence ID" value="NZ_BSCQ01000042.1"/>
</dbReference>
<evidence type="ECO:0000313" key="2">
    <source>
        <dbReference type="Proteomes" id="UP001145022"/>
    </source>
</evidence>
<evidence type="ECO:0000313" key="1">
    <source>
        <dbReference type="EMBL" id="GLH44492.1"/>
    </source>
</evidence>
<organism evidence="1 2">
    <name type="scientific">Pseudomonas atacamensis</name>
    <dbReference type="NCBI Taxonomy" id="2565368"/>
    <lineage>
        <taxon>Bacteria</taxon>
        <taxon>Pseudomonadati</taxon>
        <taxon>Pseudomonadota</taxon>
        <taxon>Gammaproteobacteria</taxon>
        <taxon>Pseudomonadales</taxon>
        <taxon>Pseudomonadaceae</taxon>
        <taxon>Pseudomonas</taxon>
    </lineage>
</organism>
<dbReference type="Proteomes" id="UP001145022">
    <property type="component" value="Unassembled WGS sequence"/>
</dbReference>
<reference evidence="1" key="2">
    <citation type="submission" date="2022-11" db="EMBL/GenBank/DDBJ databases">
        <title>Draft genome sequencing of Pseudomonas atacamensis RS3R1.</title>
        <authorList>
            <person name="Furuya T."/>
            <person name="Kaneko H."/>
        </authorList>
    </citation>
    <scope>NUCLEOTIDE SEQUENCE</scope>
    <source>
        <strain evidence="1">RS3R-1</strain>
    </source>
</reference>
<name>A0ABQ5PLQ7_9PSED</name>
<proteinExistence type="predicted"/>
<sequence>MLNVKRNERSTVSEAEVYLVELYRKLTSVDQQQLLRLARSLVENPEAKNPSPNANSV</sequence>
<reference evidence="1" key="1">
    <citation type="journal article" date="2021" name="Sci. Rep.">
        <title>An efficient direct screening system for microorganisms that activate plant immune responses based on plant-microbe interactions using cultured plant cells.</title>
        <authorList>
            <person name="Kurokawa M."/>
            <person name="Nakano M."/>
            <person name="Kitahata N."/>
            <person name="Kuchitsu K."/>
            <person name="Furuya T."/>
        </authorList>
    </citation>
    <scope>NUCLEOTIDE SEQUENCE</scope>
    <source>
        <strain evidence="1">RS3R-1</strain>
    </source>
</reference>
<comment type="caution">
    <text evidence="1">The sequence shown here is derived from an EMBL/GenBank/DDBJ whole genome shotgun (WGS) entry which is preliminary data.</text>
</comment>
<accession>A0ABQ5PLQ7</accession>
<protein>
    <recommendedName>
        <fullName evidence="3">Transcriptional regulator</fullName>
    </recommendedName>
</protein>